<proteinExistence type="predicted"/>
<name>A0A811N5P0_9POAL</name>
<keyword evidence="2" id="KW-1185">Reference proteome</keyword>
<accession>A0A811N5P0</accession>
<reference evidence="1" key="1">
    <citation type="submission" date="2020-10" db="EMBL/GenBank/DDBJ databases">
        <authorList>
            <person name="Han B."/>
            <person name="Lu T."/>
            <person name="Zhao Q."/>
            <person name="Huang X."/>
            <person name="Zhao Y."/>
        </authorList>
    </citation>
    <scope>NUCLEOTIDE SEQUENCE</scope>
</reference>
<dbReference type="InterPro" id="IPR044680">
    <property type="entry name" value="EX1/2"/>
</dbReference>
<dbReference type="GO" id="GO:0042651">
    <property type="term" value="C:thylakoid membrane"/>
    <property type="evidence" value="ECO:0007669"/>
    <property type="project" value="TreeGrafter"/>
</dbReference>
<dbReference type="AlphaFoldDB" id="A0A811N5P0"/>
<comment type="caution">
    <text evidence="1">The sequence shown here is derived from an EMBL/GenBank/DDBJ whole genome shotgun (WGS) entry which is preliminary data.</text>
</comment>
<gene>
    <name evidence="1" type="ORF">NCGR_LOCUS10960</name>
</gene>
<dbReference type="PANTHER" id="PTHR33917:SF3">
    <property type="entry name" value="PROTEIN EXECUTER 1, CHLOROPLASTIC"/>
    <property type="match status" value="1"/>
</dbReference>
<evidence type="ECO:0000313" key="1">
    <source>
        <dbReference type="EMBL" id="CAD6216793.1"/>
    </source>
</evidence>
<dbReference type="PANTHER" id="PTHR33917">
    <property type="entry name" value="PROTEIN EXECUTER 1, CHLOROPLASTIC"/>
    <property type="match status" value="1"/>
</dbReference>
<organism evidence="1 2">
    <name type="scientific">Miscanthus lutarioriparius</name>
    <dbReference type="NCBI Taxonomy" id="422564"/>
    <lineage>
        <taxon>Eukaryota</taxon>
        <taxon>Viridiplantae</taxon>
        <taxon>Streptophyta</taxon>
        <taxon>Embryophyta</taxon>
        <taxon>Tracheophyta</taxon>
        <taxon>Spermatophyta</taxon>
        <taxon>Magnoliopsida</taxon>
        <taxon>Liliopsida</taxon>
        <taxon>Poales</taxon>
        <taxon>Poaceae</taxon>
        <taxon>PACMAD clade</taxon>
        <taxon>Panicoideae</taxon>
        <taxon>Andropogonodae</taxon>
        <taxon>Andropogoneae</taxon>
        <taxon>Saccharinae</taxon>
        <taxon>Miscanthus</taxon>
    </lineage>
</organism>
<sequence>MLREWRAELSVPSPASSLLQMVVPEEEDEVPSTLPNRCLMNCLILTQSCFSLPFSCSWAAVLCRQHRPWPPPSELRLVSCEAGLRPLPWPSLDMVERYSVMCLSVRLWKPPWYVSIQQQIMCVLAAFVESWKCLMRPGRLVVIPVPLGICLLDPEVMTASILSMLKIFNHGRCSDRGAFSVHILVHHSIAYQPWHSHQRVICWISGAAKTYLEISEHMARVGTVCSPCYVNVIDFGECDDEKPEKLEALVAAVHSGGTSHIIHIPAGDLVGAKEAVNSTMPMYITISSSAYSVDVVLSCSAFEKAAVRKVFEGLLAQNTLHLSILGDSVQLRPLPWPSFSGYAAPVLLKLSRSVVPPWVSFWWKHIAAMLQVVGQRFGIVTCCILPQLPWMSFDPGPLFKLEPHYGSNGDSLPYTLLLFLDSRSIQGTIQRQPPMCLLSYAVAIMTVTTSVQLFFQYYPSGVEYVLARPSSSTLGRGLTYGLELYDPRDSSRNYNKQWHLIFMQLQLQAAVCREDCMSAHKLRLVIAATTKNDTVGRAISDLNMAMDEERYKVAAIRDHAGAGLLGWWSGISGNLSNPYGLIIRISTGNGGESGDGSDIEALVSIDFMSENNNDYASHPSAEAFARFEKRDHFSFSFYTEAYSKKVAAGKAQQSSKKLVGLHTEDFLLKETKIHRMDKWTHNFDKVINLAFTHYINGGISNMKIGTNVSLSEKPNSKHRTGLKKDVASFECSMKRHTDKEMKQ</sequence>
<protein>
    <submittedName>
        <fullName evidence="1">Uncharacterized protein</fullName>
    </submittedName>
</protein>
<evidence type="ECO:0000313" key="2">
    <source>
        <dbReference type="Proteomes" id="UP000604825"/>
    </source>
</evidence>
<dbReference type="Proteomes" id="UP000604825">
    <property type="component" value="Unassembled WGS sequence"/>
</dbReference>
<dbReference type="EMBL" id="CAJGYO010000003">
    <property type="protein sequence ID" value="CAD6216793.1"/>
    <property type="molecule type" value="Genomic_DNA"/>
</dbReference>
<dbReference type="GO" id="GO:0010343">
    <property type="term" value="P:singlet oxygen-mediated programmed cell death"/>
    <property type="evidence" value="ECO:0007669"/>
    <property type="project" value="InterPro"/>
</dbReference>